<reference evidence="2 3" key="1">
    <citation type="journal article" date="2023" name="BMC Biol.">
        <title>The compact genome of the sponge Oopsacas minuta (Hexactinellida) is lacking key metazoan core genes.</title>
        <authorList>
            <person name="Santini S."/>
            <person name="Schenkelaars Q."/>
            <person name="Jourda C."/>
            <person name="Duchesne M."/>
            <person name="Belahbib H."/>
            <person name="Rocher C."/>
            <person name="Selva M."/>
            <person name="Riesgo A."/>
            <person name="Vervoort M."/>
            <person name="Leys S.P."/>
            <person name="Kodjabachian L."/>
            <person name="Le Bivic A."/>
            <person name="Borchiellini C."/>
            <person name="Claverie J.M."/>
            <person name="Renard E."/>
        </authorList>
    </citation>
    <scope>NUCLEOTIDE SEQUENCE [LARGE SCALE GENOMIC DNA]</scope>
    <source>
        <strain evidence="2">SPO-2</strain>
    </source>
</reference>
<keyword evidence="3" id="KW-1185">Reference proteome</keyword>
<protein>
    <recommendedName>
        <fullName evidence="1">Tc1-like transposase DDE domain-containing protein</fullName>
    </recommendedName>
</protein>
<dbReference type="EMBL" id="JAKMXF010000077">
    <property type="protein sequence ID" value="KAI6658844.1"/>
    <property type="molecule type" value="Genomic_DNA"/>
</dbReference>
<accession>A0AAV7KCG8</accession>
<evidence type="ECO:0000313" key="2">
    <source>
        <dbReference type="EMBL" id="KAI6658844.1"/>
    </source>
</evidence>
<dbReference type="PANTHER" id="PTHR46068:SF1">
    <property type="entry name" value="TRANSPOSASE IS30-LIKE HTH DOMAIN-CONTAINING PROTEIN"/>
    <property type="match status" value="1"/>
</dbReference>
<dbReference type="InterPro" id="IPR036397">
    <property type="entry name" value="RNaseH_sf"/>
</dbReference>
<comment type="caution">
    <text evidence="2">The sequence shown here is derived from an EMBL/GenBank/DDBJ whole genome shotgun (WGS) entry which is preliminary data.</text>
</comment>
<dbReference type="Gene3D" id="3.30.420.10">
    <property type="entry name" value="Ribonuclease H-like superfamily/Ribonuclease H"/>
    <property type="match status" value="1"/>
</dbReference>
<dbReference type="InterPro" id="IPR038717">
    <property type="entry name" value="Tc1-like_DDE_dom"/>
</dbReference>
<name>A0AAV7KCG8_9METZ</name>
<sequence>MDVRDYGVSIRSRAIGQLESGITQKVVSQSLSVSLRSVRRWWHAYKSGKSLESTPKSGRKKTVFRVAKIVISKSLGKRREPTRKTASKLANKGISMSKSTVHRYLKTDLKDGAPAHTAKLTQQWCAENFPNFWLKEDWPGNSPDLNPIANVWGYLKDNMINMIEVSTLMGLEKNLKKAWRSIPNDFLENLVSGMPNRVRRVLQCNGGYMNK</sequence>
<gene>
    <name evidence="2" type="ORF">LOD99_15169</name>
</gene>
<proteinExistence type="predicted"/>
<dbReference type="InterPro" id="IPR009057">
    <property type="entry name" value="Homeodomain-like_sf"/>
</dbReference>
<dbReference type="Pfam" id="PF13358">
    <property type="entry name" value="DDE_3"/>
    <property type="match status" value="1"/>
</dbReference>
<organism evidence="2 3">
    <name type="scientific">Oopsacas minuta</name>
    <dbReference type="NCBI Taxonomy" id="111878"/>
    <lineage>
        <taxon>Eukaryota</taxon>
        <taxon>Metazoa</taxon>
        <taxon>Porifera</taxon>
        <taxon>Hexactinellida</taxon>
        <taxon>Hexasterophora</taxon>
        <taxon>Lyssacinosida</taxon>
        <taxon>Leucopsacidae</taxon>
        <taxon>Oopsacas</taxon>
    </lineage>
</organism>
<dbReference type="SUPFAM" id="SSF46689">
    <property type="entry name" value="Homeodomain-like"/>
    <property type="match status" value="1"/>
</dbReference>
<evidence type="ECO:0000313" key="3">
    <source>
        <dbReference type="Proteomes" id="UP001165289"/>
    </source>
</evidence>
<evidence type="ECO:0000259" key="1">
    <source>
        <dbReference type="Pfam" id="PF13358"/>
    </source>
</evidence>
<dbReference type="AlphaFoldDB" id="A0AAV7KCG8"/>
<feature type="domain" description="Tc1-like transposase DDE" evidence="1">
    <location>
        <begin position="111"/>
        <end position="163"/>
    </location>
</feature>
<dbReference type="Proteomes" id="UP001165289">
    <property type="component" value="Unassembled WGS sequence"/>
</dbReference>
<dbReference type="GO" id="GO:0003676">
    <property type="term" value="F:nucleic acid binding"/>
    <property type="evidence" value="ECO:0007669"/>
    <property type="project" value="InterPro"/>
</dbReference>
<dbReference type="PANTHER" id="PTHR46068">
    <property type="entry name" value="PROTEIN CBG27172"/>
    <property type="match status" value="1"/>
</dbReference>